<sequence>MSMSKDPENEAARRNEALKGMLINHVPHARAIGLEIVSAEKARARLRVPYAPFLVGNPDTGVIHGGVITTMLDNACGVATQMALGEPTAIATLDLRIDYMRPAAPKQDIQCEAHCFKLTKSVAFVRGTAFHEDIDDPIATCMSAFMLAANRAAPPSSGMREKVLGEMDRLSASDRGEG</sequence>
<dbReference type="KEGG" id="pect:BN1012_Phect1929"/>
<dbReference type="PANTHER" id="PTHR43240">
    <property type="entry name" value="1,4-DIHYDROXY-2-NAPHTHOYL-COA THIOESTERASE 1"/>
    <property type="match status" value="1"/>
</dbReference>
<evidence type="ECO:0000256" key="2">
    <source>
        <dbReference type="SAM" id="MobiDB-lite"/>
    </source>
</evidence>
<dbReference type="STRING" id="1458461.BN1012_Phect1929"/>
<organism evidence="4 5">
    <name type="scientific">Candidatus Phaeomarinibacter ectocarpi</name>
    <dbReference type="NCBI Taxonomy" id="1458461"/>
    <lineage>
        <taxon>Bacteria</taxon>
        <taxon>Pseudomonadati</taxon>
        <taxon>Pseudomonadota</taxon>
        <taxon>Alphaproteobacteria</taxon>
        <taxon>Hyphomicrobiales</taxon>
        <taxon>Parvibaculaceae</taxon>
        <taxon>Candidatus Phaeomarinibacter</taxon>
    </lineage>
</organism>
<dbReference type="SUPFAM" id="SSF54637">
    <property type="entry name" value="Thioesterase/thiol ester dehydrase-isomerase"/>
    <property type="match status" value="1"/>
</dbReference>
<reference evidence="4 5" key="1">
    <citation type="journal article" date="2014" name="Front. Genet.">
        <title>Genome and metabolic network of "Candidatus Phaeomarinobacter ectocarpi" Ec32, a new candidate genus of Alphaproteobacteria frequently associated with brown algae.</title>
        <authorList>
            <person name="Dittami S.M."/>
            <person name="Barbeyron T."/>
            <person name="Boyen C."/>
            <person name="Cambefort J."/>
            <person name="Collet G."/>
            <person name="Delage L."/>
            <person name="Gobet A."/>
            <person name="Groisillier A."/>
            <person name="Leblanc C."/>
            <person name="Michel G."/>
            <person name="Scornet D."/>
            <person name="Siegel A."/>
            <person name="Tapia J.E."/>
            <person name="Tonon T."/>
        </authorList>
    </citation>
    <scope>NUCLEOTIDE SEQUENCE [LARGE SCALE GENOMIC DNA]</scope>
    <source>
        <strain evidence="4 5">Ec32</strain>
    </source>
</reference>
<name>X5MDF7_9HYPH</name>
<evidence type="ECO:0000256" key="1">
    <source>
        <dbReference type="ARBA" id="ARBA00022801"/>
    </source>
</evidence>
<evidence type="ECO:0000313" key="4">
    <source>
        <dbReference type="EMBL" id="CDO60142.1"/>
    </source>
</evidence>
<dbReference type="GO" id="GO:0005829">
    <property type="term" value="C:cytosol"/>
    <property type="evidence" value="ECO:0007669"/>
    <property type="project" value="TreeGrafter"/>
</dbReference>
<feature type="region of interest" description="Disordered" evidence="2">
    <location>
        <begin position="155"/>
        <end position="178"/>
    </location>
</feature>
<dbReference type="EMBL" id="HG966617">
    <property type="protein sequence ID" value="CDO60142.1"/>
    <property type="molecule type" value="Genomic_DNA"/>
</dbReference>
<dbReference type="GO" id="GO:0061522">
    <property type="term" value="F:1,4-dihydroxy-2-naphthoyl-CoA thioesterase activity"/>
    <property type="evidence" value="ECO:0007669"/>
    <property type="project" value="TreeGrafter"/>
</dbReference>
<proteinExistence type="predicted"/>
<keyword evidence="1" id="KW-0378">Hydrolase</keyword>
<keyword evidence="5" id="KW-1185">Reference proteome</keyword>
<dbReference type="InterPro" id="IPR006683">
    <property type="entry name" value="Thioestr_dom"/>
</dbReference>
<evidence type="ECO:0000313" key="5">
    <source>
        <dbReference type="Proteomes" id="UP000032160"/>
    </source>
</evidence>
<feature type="domain" description="Thioesterase" evidence="3">
    <location>
        <begin position="61"/>
        <end position="135"/>
    </location>
</feature>
<dbReference type="Pfam" id="PF03061">
    <property type="entry name" value="4HBT"/>
    <property type="match status" value="1"/>
</dbReference>
<accession>X5MDF7</accession>
<dbReference type="Gene3D" id="3.10.129.10">
    <property type="entry name" value="Hotdog Thioesterase"/>
    <property type="match status" value="1"/>
</dbReference>
<dbReference type="CDD" id="cd03443">
    <property type="entry name" value="PaaI_thioesterase"/>
    <property type="match status" value="1"/>
</dbReference>
<dbReference type="PANTHER" id="PTHR43240:SF7">
    <property type="entry name" value="BLR7284 PROTEIN"/>
    <property type="match status" value="1"/>
</dbReference>
<feature type="compositionally biased region" description="Basic and acidic residues" evidence="2">
    <location>
        <begin position="159"/>
        <end position="178"/>
    </location>
</feature>
<dbReference type="HOGENOM" id="CLU_089876_7_0_5"/>
<dbReference type="InterPro" id="IPR003736">
    <property type="entry name" value="PAAI_dom"/>
</dbReference>
<dbReference type="Proteomes" id="UP000032160">
    <property type="component" value="Chromosome I"/>
</dbReference>
<dbReference type="AlphaFoldDB" id="X5MDF7"/>
<dbReference type="NCBIfam" id="TIGR00369">
    <property type="entry name" value="unchar_dom_1"/>
    <property type="match status" value="1"/>
</dbReference>
<protein>
    <submittedName>
        <fullName evidence="4">Thioesterase family protein domain protein</fullName>
    </submittedName>
</protein>
<dbReference type="InterPro" id="IPR029069">
    <property type="entry name" value="HotDog_dom_sf"/>
</dbReference>
<evidence type="ECO:0000259" key="3">
    <source>
        <dbReference type="Pfam" id="PF03061"/>
    </source>
</evidence>
<gene>
    <name evidence="4" type="ORF">BN1012_Phect1929</name>
</gene>